<accession>A0A3N4JIH1</accession>
<gene>
    <name evidence="1" type="ORF">L873DRAFT_1808937</name>
</gene>
<dbReference type="AlphaFoldDB" id="A0A3N4JIH1"/>
<evidence type="ECO:0000313" key="1">
    <source>
        <dbReference type="EMBL" id="RPA98062.1"/>
    </source>
</evidence>
<reference evidence="1 2" key="1">
    <citation type="journal article" date="2018" name="Nat. Ecol. Evol.">
        <title>Pezizomycetes genomes reveal the molecular basis of ectomycorrhizal truffle lifestyle.</title>
        <authorList>
            <person name="Murat C."/>
            <person name="Payen T."/>
            <person name="Noel B."/>
            <person name="Kuo A."/>
            <person name="Morin E."/>
            <person name="Chen J."/>
            <person name="Kohler A."/>
            <person name="Krizsan K."/>
            <person name="Balestrini R."/>
            <person name="Da Silva C."/>
            <person name="Montanini B."/>
            <person name="Hainaut M."/>
            <person name="Levati E."/>
            <person name="Barry K.W."/>
            <person name="Belfiori B."/>
            <person name="Cichocki N."/>
            <person name="Clum A."/>
            <person name="Dockter R.B."/>
            <person name="Fauchery L."/>
            <person name="Guy J."/>
            <person name="Iotti M."/>
            <person name="Le Tacon F."/>
            <person name="Lindquist E.A."/>
            <person name="Lipzen A."/>
            <person name="Malagnac F."/>
            <person name="Mello A."/>
            <person name="Molinier V."/>
            <person name="Miyauchi S."/>
            <person name="Poulain J."/>
            <person name="Riccioni C."/>
            <person name="Rubini A."/>
            <person name="Sitrit Y."/>
            <person name="Splivallo R."/>
            <person name="Traeger S."/>
            <person name="Wang M."/>
            <person name="Zifcakova L."/>
            <person name="Wipf D."/>
            <person name="Zambonelli A."/>
            <person name="Paolocci F."/>
            <person name="Nowrousian M."/>
            <person name="Ottonello S."/>
            <person name="Baldrian P."/>
            <person name="Spatafora J.W."/>
            <person name="Henrissat B."/>
            <person name="Nagy L.G."/>
            <person name="Aury J.M."/>
            <person name="Wincker P."/>
            <person name="Grigoriev I.V."/>
            <person name="Bonfante P."/>
            <person name="Martin F.M."/>
        </authorList>
    </citation>
    <scope>NUCLEOTIDE SEQUENCE [LARGE SCALE GENOMIC DNA]</scope>
    <source>
        <strain evidence="1 2">120613-1</strain>
    </source>
</reference>
<name>A0A3N4JIH1_9PEZI</name>
<dbReference type="Proteomes" id="UP000276215">
    <property type="component" value="Unassembled WGS sequence"/>
</dbReference>
<proteinExistence type="predicted"/>
<dbReference type="OrthoDB" id="10251809at2759"/>
<protein>
    <submittedName>
        <fullName evidence="1">Uncharacterized protein</fullName>
    </submittedName>
</protein>
<evidence type="ECO:0000313" key="2">
    <source>
        <dbReference type="Proteomes" id="UP000276215"/>
    </source>
</evidence>
<dbReference type="EMBL" id="ML120399">
    <property type="protein sequence ID" value="RPA98062.1"/>
    <property type="molecule type" value="Genomic_DNA"/>
</dbReference>
<sequence>MLYDIDNKKWINQTTTFYNNELPVPRTRFCGQTVFSNETKTWEYALLSQFSRCPV</sequence>
<keyword evidence="2" id="KW-1185">Reference proteome</keyword>
<organism evidence="1 2">
    <name type="scientific">Choiromyces venosus 120613-1</name>
    <dbReference type="NCBI Taxonomy" id="1336337"/>
    <lineage>
        <taxon>Eukaryota</taxon>
        <taxon>Fungi</taxon>
        <taxon>Dikarya</taxon>
        <taxon>Ascomycota</taxon>
        <taxon>Pezizomycotina</taxon>
        <taxon>Pezizomycetes</taxon>
        <taxon>Pezizales</taxon>
        <taxon>Tuberaceae</taxon>
        <taxon>Choiromyces</taxon>
    </lineage>
</organism>